<reference evidence="2 3" key="1">
    <citation type="submission" date="2016-11" db="EMBL/GenBank/DDBJ databases">
        <title>Draft Genome Assembly of Colletotrichum chlorophyti a pathogen of herbaceous plants.</title>
        <authorList>
            <person name="Gan P."/>
            <person name="Narusaka M."/>
            <person name="Tsushima A."/>
            <person name="Narusaka Y."/>
            <person name="Takano Y."/>
            <person name="Shirasu K."/>
        </authorList>
    </citation>
    <scope>NUCLEOTIDE SEQUENCE [LARGE SCALE GENOMIC DNA]</scope>
    <source>
        <strain evidence="2 3">NTL11</strain>
    </source>
</reference>
<feature type="compositionally biased region" description="Basic and acidic residues" evidence="1">
    <location>
        <begin position="86"/>
        <end position="98"/>
    </location>
</feature>
<feature type="compositionally biased region" description="Low complexity" evidence="1">
    <location>
        <begin position="12"/>
        <end position="22"/>
    </location>
</feature>
<dbReference type="Proteomes" id="UP000186583">
    <property type="component" value="Unassembled WGS sequence"/>
</dbReference>
<feature type="compositionally biased region" description="Acidic residues" evidence="1">
    <location>
        <begin position="329"/>
        <end position="352"/>
    </location>
</feature>
<proteinExistence type="predicted"/>
<feature type="compositionally biased region" description="Polar residues" evidence="1">
    <location>
        <begin position="129"/>
        <end position="138"/>
    </location>
</feature>
<keyword evidence="3" id="KW-1185">Reference proteome</keyword>
<feature type="compositionally biased region" description="Basic and acidic residues" evidence="1">
    <location>
        <begin position="108"/>
        <end position="124"/>
    </location>
</feature>
<dbReference type="OrthoDB" id="5423493at2759"/>
<evidence type="ECO:0000313" key="2">
    <source>
        <dbReference type="EMBL" id="OLN93984.1"/>
    </source>
</evidence>
<feature type="compositionally biased region" description="Basic residues" evidence="1">
    <location>
        <begin position="1"/>
        <end position="11"/>
    </location>
</feature>
<name>A0A1Q8S080_9PEZI</name>
<dbReference type="EMBL" id="MPGH01000048">
    <property type="protein sequence ID" value="OLN93984.1"/>
    <property type="molecule type" value="Genomic_DNA"/>
</dbReference>
<feature type="region of interest" description="Disordered" evidence="1">
    <location>
        <begin position="1"/>
        <end position="602"/>
    </location>
</feature>
<organism evidence="2 3">
    <name type="scientific">Colletotrichum chlorophyti</name>
    <dbReference type="NCBI Taxonomy" id="708187"/>
    <lineage>
        <taxon>Eukaryota</taxon>
        <taxon>Fungi</taxon>
        <taxon>Dikarya</taxon>
        <taxon>Ascomycota</taxon>
        <taxon>Pezizomycotina</taxon>
        <taxon>Sordariomycetes</taxon>
        <taxon>Hypocreomycetidae</taxon>
        <taxon>Glomerellales</taxon>
        <taxon>Glomerellaceae</taxon>
        <taxon>Colletotrichum</taxon>
    </lineage>
</organism>
<dbReference type="AlphaFoldDB" id="A0A1Q8S080"/>
<feature type="compositionally biased region" description="Basic and acidic residues" evidence="1">
    <location>
        <begin position="307"/>
        <end position="328"/>
    </location>
</feature>
<feature type="compositionally biased region" description="Acidic residues" evidence="1">
    <location>
        <begin position="245"/>
        <end position="258"/>
    </location>
</feature>
<feature type="compositionally biased region" description="Low complexity" evidence="1">
    <location>
        <begin position="528"/>
        <end position="547"/>
    </location>
</feature>
<feature type="compositionally biased region" description="Basic residues" evidence="1">
    <location>
        <begin position="440"/>
        <end position="449"/>
    </location>
</feature>
<feature type="compositionally biased region" description="Polar residues" evidence="1">
    <location>
        <begin position="279"/>
        <end position="301"/>
    </location>
</feature>
<dbReference type="STRING" id="708187.A0A1Q8S080"/>
<feature type="compositionally biased region" description="Polar residues" evidence="1">
    <location>
        <begin position="412"/>
        <end position="439"/>
    </location>
</feature>
<comment type="caution">
    <text evidence="2">The sequence shown here is derived from an EMBL/GenBank/DDBJ whole genome shotgun (WGS) entry which is preliminary data.</text>
</comment>
<sequence length="633" mass="69475">MPRPKRARRAPAKAVAATVTAPEETSSPAPASGSEIYSHSDREHSVIRKELEQGVAGQSSLFEESVDSRPHRSSTLRQRQVLYDAGRARDQAMSRLTDEIDATSSKGKASEERQKSDSSVEQSRKTRATPVQQRTDTTGLDLDDEIFDGLDTTIGDDDVPPSAARSDTSNFSVSHFRRRGRAPSISINKDDAPIRPSSRGVGGTPGISSTFNIGHFKRRQREPSILGTAQKERAQRPIELSSESESGDEDQEDFEPEAESTPLNRRRTQPVPASEPESESQQVLAPDSQPQKAGEPTSSVNSRKRKSIESHEDDSRPGKATRIEHEPEPEPEPEAEPEAAPGLEDDDSDSELSDLPSPVLTPTRPSAIPRPVTPNRDEIMAPPESSDSEDQNEAWPDIRTLARQRRRRVSPITPNRDGNISDASSPPSLTHSPNFPATRNKSRQKKQAKSPKVTTADLTGLLPRRRQKKARDPYGMGDSDEEEEEEVDASTLAQDDDELSHINARTRSRRTKAAPLNRSTANRPPSRGARGTATTAKAKETAANNRASRTYSRRLSDKENEAEGEAEAEAGAGAEGDSFAPVQDDAFESQESTDPIRSADELKQAARKFKEVDRWELEFEEVTEGSSPQPDAR</sequence>
<protein>
    <submittedName>
        <fullName evidence="2">Uncharacterized protein</fullName>
    </submittedName>
</protein>
<feature type="compositionally biased region" description="Acidic residues" evidence="1">
    <location>
        <begin position="141"/>
        <end position="159"/>
    </location>
</feature>
<gene>
    <name evidence="2" type="ORF">CCHL11_03419</name>
</gene>
<evidence type="ECO:0000256" key="1">
    <source>
        <dbReference type="SAM" id="MobiDB-lite"/>
    </source>
</evidence>
<accession>A0A1Q8S080</accession>
<evidence type="ECO:0000313" key="3">
    <source>
        <dbReference type="Proteomes" id="UP000186583"/>
    </source>
</evidence>
<feature type="compositionally biased region" description="Acidic residues" evidence="1">
    <location>
        <begin position="478"/>
        <end position="498"/>
    </location>
</feature>
<feature type="compositionally biased region" description="Basic and acidic residues" evidence="1">
    <location>
        <begin position="38"/>
        <end position="52"/>
    </location>
</feature>